<feature type="transmembrane region" description="Helical" evidence="3">
    <location>
        <begin position="937"/>
        <end position="963"/>
    </location>
</feature>
<feature type="repeat" description="PPR" evidence="1">
    <location>
        <begin position="266"/>
        <end position="300"/>
    </location>
</feature>
<dbReference type="Pfam" id="PF13041">
    <property type="entry name" value="PPR_2"/>
    <property type="match status" value="2"/>
</dbReference>
<feature type="repeat" description="PPR" evidence="1">
    <location>
        <begin position="645"/>
        <end position="679"/>
    </location>
</feature>
<feature type="compositionally biased region" description="Basic and acidic residues" evidence="2">
    <location>
        <begin position="1332"/>
        <end position="1348"/>
    </location>
</feature>
<comment type="caution">
    <text evidence="4">The sequence shown here is derived from an EMBL/GenBank/DDBJ whole genome shotgun (WGS) entry which is preliminary data.</text>
</comment>
<accession>A0AAV6MYJ7</accession>
<dbReference type="InterPro" id="IPR002885">
    <property type="entry name" value="PPR_rpt"/>
</dbReference>
<feature type="transmembrane region" description="Helical" evidence="3">
    <location>
        <begin position="1011"/>
        <end position="1030"/>
    </location>
</feature>
<feature type="non-terminal residue" evidence="4">
    <location>
        <position position="1"/>
    </location>
</feature>
<keyword evidence="3" id="KW-0812">Transmembrane</keyword>
<dbReference type="PROSITE" id="PS51375">
    <property type="entry name" value="PPR"/>
    <property type="match status" value="7"/>
</dbReference>
<dbReference type="Pfam" id="PF01535">
    <property type="entry name" value="PPR"/>
    <property type="match status" value="1"/>
</dbReference>
<dbReference type="Proteomes" id="UP000685013">
    <property type="component" value="Chromosome 11"/>
</dbReference>
<keyword evidence="3" id="KW-1133">Transmembrane helix</keyword>
<dbReference type="Pfam" id="PF13812">
    <property type="entry name" value="PPR_3"/>
    <property type="match status" value="1"/>
</dbReference>
<feature type="transmembrane region" description="Helical" evidence="3">
    <location>
        <begin position="984"/>
        <end position="1005"/>
    </location>
</feature>
<dbReference type="InterPro" id="IPR053343">
    <property type="entry name" value="PSII_mRNA-binding_protein"/>
</dbReference>
<dbReference type="PANTHER" id="PTHR47940">
    <property type="entry name" value="OS12G0283900 PROTEIN"/>
    <property type="match status" value="1"/>
</dbReference>
<evidence type="ECO:0000256" key="1">
    <source>
        <dbReference type="PROSITE-ProRule" id="PRU00708"/>
    </source>
</evidence>
<dbReference type="NCBIfam" id="TIGR00756">
    <property type="entry name" value="PPR"/>
    <property type="match status" value="5"/>
</dbReference>
<feature type="transmembrane region" description="Helical" evidence="3">
    <location>
        <begin position="845"/>
        <end position="866"/>
    </location>
</feature>
<evidence type="ECO:0000313" key="4">
    <source>
        <dbReference type="EMBL" id="KAG6588925.1"/>
    </source>
</evidence>
<name>A0AAV6MYJ7_9ROSI</name>
<sequence>MSILSDWCPSSSGLELGSYSVVNGSRKRINCVRFSGCCGNGGFALIPFSSSVLRCGFCYENSKFDCNFEFRHGCSKLRVARLMKPKRNSLGVWFLSAWAVEQPTIDGEIVRVQSNSGDDFPEKSLDWDEHDHDSVNGENSSGRSFKDEEGIEGEGEGDVKVDVRALAGRLELARTVDDVEEVLKDVGELPLQVFSSLIKGFGRDKRLGCAMALVEWLKTRKIETNGRIAPNLFIYNSLLGAVKQSGEFSKMEDILNDMSQEGIVSNVVTYNTIMSIYLDQGLPMKALDILEEMPKKGLTLSPVSYSTALRAYRRMKDGNSALKFMVELRERYRTGEIAKDDNVDWDDEFLKLENFTRRVCYQVMRIWLVKGDSASTKVLQLLTEMDKAGLSLDRAEEERLVWACTCAEHHNVAKELYYRIREKKSGISLSVCNHVIWLMGKAKKWWAALEIYEDLLEKGPKPNNLSYELIVSHFNVLLTAAKNRGIWRWGVRLLNKMEEKGLKPGIREWNAVLVACSKAAETSMAIEIFRRMIDQGEKPTVLSYGALLSALEKGKLYDEARSVWDHMIKVGVAPNIYAYTTMASVFTGQGKFNMVELTINDMVASGIEPTVVTYNAIITGCVRNGMSSVAYEWFHRMKVRNISPNEVSYELLIEALAKDGKPRLAYELYMKANNEGLNLSSKIYDAVIHSSQVYGASIDISLLGPRPPDENKRSLWLLMTSANGARKRQRGLTEYHQQLIKETFMIFEVDWLRALIMEPPRGFLSSLWNFICFLPFFVGLLLLGAIKGIILCPLICLLMAAGISGIILGLWPMHWFWTYYSILSAKQLGPVLKFVLCFGALPVPLILWPVVGVVASIIGGAAYGFFSPILATFDAVGESKTNKLFHCFYDGTWDTVKGCCTVIRDFADFCYHSYRSFMLDLRTKTPPNGEHYEIRLLYLPGALIAGVLGIVVDVFMISFIAICKSPIMLFKGWHRLFHDLIGREGPFLETICVPFAGLIILLWPLAVVGSVLGSIASSIFLGAYAGIVAYQESSFLLGLRYIVASLSIYDEYSNDVLDMQEGSCFPRLTYRRGDGQSSTAGLHSSNSISRPSSFHGQPSRMNSLKEPMIDLKPLELLDSLFKECQRHGEAMVCEGTITSSDIEDAKSSKGNKVISIGLPAFCILETLLRSAKANSVGLLLGDNVTEVSSTNRPKDTFFDWFFNPLIIIKDQIRAENLSESEEEYLYKLVLLSGDPERLKNLTTVTPPQSERRQAEIEALARRLRGITKSISRYPTFRRRFDCLVKRLSEELSKKKGSCQSSNGSRSLSRSRSAFGRLFSQKSSSNGKTSYRGGEREESQADERDLEIS</sequence>
<feature type="repeat" description="PPR" evidence="1">
    <location>
        <begin position="575"/>
        <end position="609"/>
    </location>
</feature>
<feature type="compositionally biased region" description="Basic and acidic residues" evidence="2">
    <location>
        <begin position="120"/>
        <end position="135"/>
    </location>
</feature>
<keyword evidence="3" id="KW-0472">Membrane</keyword>
<dbReference type="EMBL" id="JAGKQH010000011">
    <property type="protein sequence ID" value="KAG6588925.1"/>
    <property type="molecule type" value="Genomic_DNA"/>
</dbReference>
<keyword evidence="5" id="KW-1185">Reference proteome</keyword>
<proteinExistence type="predicted"/>
<feature type="region of interest" description="Disordered" evidence="2">
    <location>
        <begin position="114"/>
        <end position="156"/>
    </location>
</feature>
<reference evidence="4 5" key="1">
    <citation type="journal article" date="2021" name="Hortic Res">
        <title>The domestication of Cucurbita argyrosperma as revealed by the genome of its wild relative.</title>
        <authorList>
            <person name="Barrera-Redondo J."/>
            <person name="Sanchez-de la Vega G."/>
            <person name="Aguirre-Liguori J.A."/>
            <person name="Castellanos-Morales G."/>
            <person name="Gutierrez-Guerrero Y.T."/>
            <person name="Aguirre-Dugua X."/>
            <person name="Aguirre-Planter E."/>
            <person name="Tenaillon M.I."/>
            <person name="Lira-Saade R."/>
            <person name="Eguiarte L.E."/>
        </authorList>
    </citation>
    <scope>NUCLEOTIDE SEQUENCE [LARGE SCALE GENOMIC DNA]</scope>
    <source>
        <strain evidence="4">JBR-2021</strain>
    </source>
</reference>
<gene>
    <name evidence="4" type="primary">LPE1</name>
    <name evidence="4" type="ORF">SDJN03_17490</name>
</gene>
<dbReference type="PANTHER" id="PTHR47940:SF1">
    <property type="entry name" value="PROTEIN LOW PHOTOSYNTHETIC EFFICIENCY 1, CHLOROPLASTIC"/>
    <property type="match status" value="1"/>
</dbReference>
<feature type="compositionally biased region" description="Low complexity" evidence="2">
    <location>
        <begin position="1300"/>
        <end position="1319"/>
    </location>
</feature>
<protein>
    <submittedName>
        <fullName evidence="4">Protein LOW PHOTOSYNTHETIC EFFICIENCY 1, chloroplastic</fullName>
    </submittedName>
</protein>
<evidence type="ECO:0000256" key="2">
    <source>
        <dbReference type="SAM" id="MobiDB-lite"/>
    </source>
</evidence>
<feature type="repeat" description="PPR" evidence="1">
    <location>
        <begin position="231"/>
        <end position="265"/>
    </location>
</feature>
<feature type="transmembrane region" description="Helical" evidence="3">
    <location>
        <begin position="763"/>
        <end position="783"/>
    </location>
</feature>
<evidence type="ECO:0000256" key="3">
    <source>
        <dbReference type="SAM" id="Phobius"/>
    </source>
</evidence>
<feature type="region of interest" description="Disordered" evidence="2">
    <location>
        <begin position="1075"/>
        <end position="1101"/>
    </location>
</feature>
<evidence type="ECO:0000313" key="5">
    <source>
        <dbReference type="Proteomes" id="UP000685013"/>
    </source>
</evidence>
<feature type="repeat" description="PPR" evidence="1">
    <location>
        <begin position="540"/>
        <end position="574"/>
    </location>
</feature>
<feature type="region of interest" description="Disordered" evidence="2">
    <location>
        <begin position="1294"/>
        <end position="1348"/>
    </location>
</feature>
<organism evidence="4 5">
    <name type="scientific">Cucurbita argyrosperma subsp. sororia</name>
    <dbReference type="NCBI Taxonomy" id="37648"/>
    <lineage>
        <taxon>Eukaryota</taxon>
        <taxon>Viridiplantae</taxon>
        <taxon>Streptophyta</taxon>
        <taxon>Embryophyta</taxon>
        <taxon>Tracheophyta</taxon>
        <taxon>Spermatophyta</taxon>
        <taxon>Magnoliopsida</taxon>
        <taxon>eudicotyledons</taxon>
        <taxon>Gunneridae</taxon>
        <taxon>Pentapetalae</taxon>
        <taxon>rosids</taxon>
        <taxon>fabids</taxon>
        <taxon>Cucurbitales</taxon>
        <taxon>Cucurbitaceae</taxon>
        <taxon>Cucurbiteae</taxon>
        <taxon>Cucurbita</taxon>
    </lineage>
</organism>
<feature type="repeat" description="PPR" evidence="1">
    <location>
        <begin position="610"/>
        <end position="644"/>
    </location>
</feature>
<feature type="repeat" description="PPR" evidence="1">
    <location>
        <begin position="505"/>
        <end position="539"/>
    </location>
</feature>
<feature type="transmembrane region" description="Helical" evidence="3">
    <location>
        <begin position="790"/>
        <end position="811"/>
    </location>
</feature>